<dbReference type="WBParaSite" id="GPUH_0000281201-mRNA-1">
    <property type="protein sequence ID" value="GPUH_0000281201-mRNA-1"/>
    <property type="gene ID" value="GPUH_0000281201"/>
</dbReference>
<dbReference type="Pfam" id="PF07679">
    <property type="entry name" value="I-set"/>
    <property type="match status" value="1"/>
</dbReference>
<dbReference type="InterPro" id="IPR013783">
    <property type="entry name" value="Ig-like_fold"/>
</dbReference>
<protein>
    <submittedName>
        <fullName evidence="7">Ig-like domain-containing protein</fullName>
    </submittedName>
</protein>
<dbReference type="InterPro" id="IPR003598">
    <property type="entry name" value="Ig_sub2"/>
</dbReference>
<reference evidence="7" key="1">
    <citation type="submission" date="2016-06" db="UniProtKB">
        <authorList>
            <consortium name="WormBaseParasite"/>
        </authorList>
    </citation>
    <scope>IDENTIFICATION</scope>
</reference>
<dbReference type="InterPro" id="IPR013098">
    <property type="entry name" value="Ig_I-set"/>
</dbReference>
<reference evidence="5 6" key="2">
    <citation type="submission" date="2018-11" db="EMBL/GenBank/DDBJ databases">
        <authorList>
            <consortium name="Pathogen Informatics"/>
        </authorList>
    </citation>
    <scope>NUCLEOTIDE SEQUENCE [LARGE SCALE GENOMIC DNA]</scope>
</reference>
<dbReference type="GO" id="GO:0048468">
    <property type="term" value="P:cell development"/>
    <property type="evidence" value="ECO:0007669"/>
    <property type="project" value="UniProtKB-ARBA"/>
</dbReference>
<dbReference type="FunFam" id="2.60.40.10:FF:000032">
    <property type="entry name" value="palladin isoform X1"/>
    <property type="match status" value="1"/>
</dbReference>
<feature type="domain" description="Ig-like" evidence="4">
    <location>
        <begin position="61"/>
        <end position="145"/>
    </location>
</feature>
<evidence type="ECO:0000259" key="4">
    <source>
        <dbReference type="PROSITE" id="PS50835"/>
    </source>
</evidence>
<dbReference type="SUPFAM" id="SSF48726">
    <property type="entry name" value="Immunoglobulin"/>
    <property type="match status" value="1"/>
</dbReference>
<dbReference type="PROSITE" id="PS50835">
    <property type="entry name" value="IG_LIKE"/>
    <property type="match status" value="1"/>
</dbReference>
<proteinExistence type="predicted"/>
<dbReference type="OrthoDB" id="6159398at2759"/>
<dbReference type="SMART" id="SM00408">
    <property type="entry name" value="IGc2"/>
    <property type="match status" value="1"/>
</dbReference>
<keyword evidence="1" id="KW-0677">Repeat</keyword>
<evidence type="ECO:0000256" key="1">
    <source>
        <dbReference type="ARBA" id="ARBA00022737"/>
    </source>
</evidence>
<dbReference type="InterPro" id="IPR007110">
    <property type="entry name" value="Ig-like_dom"/>
</dbReference>
<dbReference type="Proteomes" id="UP000271098">
    <property type="component" value="Unassembled WGS sequence"/>
</dbReference>
<organism evidence="7">
    <name type="scientific">Gongylonema pulchrum</name>
    <dbReference type="NCBI Taxonomy" id="637853"/>
    <lineage>
        <taxon>Eukaryota</taxon>
        <taxon>Metazoa</taxon>
        <taxon>Ecdysozoa</taxon>
        <taxon>Nematoda</taxon>
        <taxon>Chromadorea</taxon>
        <taxon>Rhabditida</taxon>
        <taxon>Spirurina</taxon>
        <taxon>Spiruromorpha</taxon>
        <taxon>Spiruroidea</taxon>
        <taxon>Gongylonematidae</taxon>
        <taxon>Gongylonema</taxon>
    </lineage>
</organism>
<accession>A0A183D266</accession>
<evidence type="ECO:0000313" key="6">
    <source>
        <dbReference type="Proteomes" id="UP000271098"/>
    </source>
</evidence>
<gene>
    <name evidence="5" type="ORF">GPUH_LOCUS2806</name>
</gene>
<dbReference type="PANTHER" id="PTHR10075:SF14">
    <property type="entry name" value="CELL ADHESION MOLECULE DSCAM2-RELATED"/>
    <property type="match status" value="1"/>
</dbReference>
<evidence type="ECO:0000313" key="7">
    <source>
        <dbReference type="WBParaSite" id="GPUH_0000281201-mRNA-1"/>
    </source>
</evidence>
<evidence type="ECO:0000313" key="5">
    <source>
        <dbReference type="EMBL" id="VDK36486.1"/>
    </source>
</evidence>
<dbReference type="Gene3D" id="2.60.40.10">
    <property type="entry name" value="Immunoglobulins"/>
    <property type="match status" value="1"/>
</dbReference>
<evidence type="ECO:0000256" key="3">
    <source>
        <dbReference type="ARBA" id="ARBA00023319"/>
    </source>
</evidence>
<dbReference type="EMBL" id="UYRT01004441">
    <property type="protein sequence ID" value="VDK36486.1"/>
    <property type="molecule type" value="Genomic_DNA"/>
</dbReference>
<keyword evidence="6" id="KW-1185">Reference proteome</keyword>
<dbReference type="InterPro" id="IPR036179">
    <property type="entry name" value="Ig-like_dom_sf"/>
</dbReference>
<name>A0A183D266_9BILA</name>
<dbReference type="PANTHER" id="PTHR10075">
    <property type="entry name" value="BASIGIN RELATED"/>
    <property type="match status" value="1"/>
</dbReference>
<keyword evidence="2" id="KW-1015">Disulfide bond</keyword>
<keyword evidence="3" id="KW-0393">Immunoglobulin domain</keyword>
<sequence>MLAKHHCAPNYSQSLSFLSRCNRSAEFRKQFQELPQNGTNGILIRCLPGVREQRHAPLAVPRFIRSPQTQKVMPGTVAALHCSAIGQPMPQIVWMRNGAYMHSTSQSIGGQSTLRVKVDDNDDVGDYICLAQNVAGVASTVGTLVLERKPNKTERRSVAMLDCISTDKKQLFVGNIVWKLFDSVLNSSAESVKRLQNGSLIVFDVNRNNSVKMLCALLRIDRLNLLN</sequence>
<evidence type="ECO:0000256" key="2">
    <source>
        <dbReference type="ARBA" id="ARBA00023157"/>
    </source>
</evidence>
<dbReference type="AlphaFoldDB" id="A0A183D266"/>